<keyword evidence="11" id="KW-0539">Nucleus</keyword>
<evidence type="ECO:0000256" key="5">
    <source>
        <dbReference type="ARBA" id="ARBA00022679"/>
    </source>
</evidence>
<feature type="domain" description="FATC" evidence="17">
    <location>
        <begin position="2361"/>
        <end position="2393"/>
    </location>
</feature>
<evidence type="ECO:0000259" key="17">
    <source>
        <dbReference type="PROSITE" id="PS51190"/>
    </source>
</evidence>
<dbReference type="InterPro" id="IPR018936">
    <property type="entry name" value="PI3/4_kinase_CS"/>
</dbReference>
<dbReference type="EC" id="2.7.11.1" evidence="3"/>
<dbReference type="Proteomes" id="UP000298390">
    <property type="component" value="Unassembled WGS sequence"/>
</dbReference>
<feature type="region of interest" description="Disordered" evidence="14">
    <location>
        <begin position="2304"/>
        <end position="2324"/>
    </location>
</feature>
<keyword evidence="5" id="KW-0808">Transferase</keyword>
<dbReference type="InterPro" id="IPR012993">
    <property type="entry name" value="UME"/>
</dbReference>
<dbReference type="SMART" id="SM00802">
    <property type="entry name" value="UME"/>
    <property type="match status" value="1"/>
</dbReference>
<dbReference type="Pfam" id="PF08064">
    <property type="entry name" value="UME"/>
    <property type="match status" value="1"/>
</dbReference>
<dbReference type="PROSITE" id="PS50290">
    <property type="entry name" value="PI3_4_KINASE_3"/>
    <property type="match status" value="1"/>
</dbReference>
<comment type="subcellular location">
    <subcellularLocation>
        <location evidence="1">Nucleus</location>
    </subcellularLocation>
</comment>
<dbReference type="Pfam" id="PF02259">
    <property type="entry name" value="FAT"/>
    <property type="match status" value="1"/>
</dbReference>
<reference evidence="18 19" key="1">
    <citation type="submission" date="2019-01" db="EMBL/GenBank/DDBJ databases">
        <title>Genome sequencing of the rare red list fungi Fomitopsis rosea.</title>
        <authorList>
            <person name="Buettner E."/>
            <person name="Kellner H."/>
        </authorList>
    </citation>
    <scope>NUCLEOTIDE SEQUENCE [LARGE SCALE GENOMIC DNA]</scope>
    <source>
        <strain evidence="18 19">DSM 105464</strain>
    </source>
</reference>
<keyword evidence="9" id="KW-0067">ATP-binding</keyword>
<protein>
    <recommendedName>
        <fullName evidence="3">non-specific serine/threonine protein kinase</fullName>
        <ecNumber evidence="3">2.7.11.1</ecNumber>
    </recommendedName>
</protein>
<comment type="catalytic activity">
    <reaction evidence="12">
        <text>L-threonyl-[protein] + ATP = O-phospho-L-threonyl-[protein] + ADP + H(+)</text>
        <dbReference type="Rhea" id="RHEA:46608"/>
        <dbReference type="Rhea" id="RHEA-COMP:11060"/>
        <dbReference type="Rhea" id="RHEA-COMP:11605"/>
        <dbReference type="ChEBI" id="CHEBI:15378"/>
        <dbReference type="ChEBI" id="CHEBI:30013"/>
        <dbReference type="ChEBI" id="CHEBI:30616"/>
        <dbReference type="ChEBI" id="CHEBI:61977"/>
        <dbReference type="ChEBI" id="CHEBI:456216"/>
        <dbReference type="EC" id="2.7.11.1"/>
    </reaction>
</comment>
<name>A0A4Y9XZX7_9APHY</name>
<dbReference type="PROSITE" id="PS51190">
    <property type="entry name" value="FATC"/>
    <property type="match status" value="1"/>
</dbReference>
<dbReference type="CDD" id="cd00892">
    <property type="entry name" value="PIKKc_ATR"/>
    <property type="match status" value="1"/>
</dbReference>
<evidence type="ECO:0000256" key="8">
    <source>
        <dbReference type="ARBA" id="ARBA00022777"/>
    </source>
</evidence>
<dbReference type="SMART" id="SM01343">
    <property type="entry name" value="FATC"/>
    <property type="match status" value="1"/>
</dbReference>
<keyword evidence="4" id="KW-0723">Serine/threonine-protein kinase</keyword>
<evidence type="ECO:0000259" key="15">
    <source>
        <dbReference type="PROSITE" id="PS50290"/>
    </source>
</evidence>
<dbReference type="InterPro" id="IPR050517">
    <property type="entry name" value="DDR_Repair_Kinase"/>
</dbReference>
<dbReference type="InterPro" id="IPR057564">
    <property type="entry name" value="HEAT_ATR"/>
</dbReference>
<dbReference type="PROSITE" id="PS00916">
    <property type="entry name" value="PI3_4_KINASE_2"/>
    <property type="match status" value="1"/>
</dbReference>
<evidence type="ECO:0000256" key="6">
    <source>
        <dbReference type="ARBA" id="ARBA00022741"/>
    </source>
</evidence>
<feature type="domain" description="FAT" evidence="16">
    <location>
        <begin position="1426"/>
        <end position="1922"/>
    </location>
</feature>
<evidence type="ECO:0000256" key="3">
    <source>
        <dbReference type="ARBA" id="ARBA00012513"/>
    </source>
</evidence>
<dbReference type="InterPro" id="IPR036940">
    <property type="entry name" value="PI3/4_kinase_cat_sf"/>
</dbReference>
<keyword evidence="7" id="KW-0227">DNA damage</keyword>
<dbReference type="GO" id="GO:0004674">
    <property type="term" value="F:protein serine/threonine kinase activity"/>
    <property type="evidence" value="ECO:0007669"/>
    <property type="project" value="UniProtKB-KW"/>
</dbReference>
<dbReference type="InterPro" id="IPR011009">
    <property type="entry name" value="Kinase-like_dom_sf"/>
</dbReference>
<dbReference type="GO" id="GO:0005694">
    <property type="term" value="C:chromosome"/>
    <property type="evidence" value="ECO:0007669"/>
    <property type="project" value="TreeGrafter"/>
</dbReference>
<dbReference type="InterPro" id="IPR011989">
    <property type="entry name" value="ARM-like"/>
</dbReference>
<dbReference type="Gene3D" id="3.30.1010.10">
    <property type="entry name" value="Phosphatidylinositol 3-kinase Catalytic Subunit, Chain A, domain 4"/>
    <property type="match status" value="1"/>
</dbReference>
<keyword evidence="6" id="KW-0547">Nucleotide-binding</keyword>
<evidence type="ECO:0000256" key="12">
    <source>
        <dbReference type="ARBA" id="ARBA00047899"/>
    </source>
</evidence>
<evidence type="ECO:0000256" key="11">
    <source>
        <dbReference type="ARBA" id="ARBA00023242"/>
    </source>
</evidence>
<dbReference type="Pfam" id="PF23593">
    <property type="entry name" value="HEAT_ATR"/>
    <property type="match status" value="1"/>
</dbReference>
<dbReference type="SUPFAM" id="SSF56112">
    <property type="entry name" value="Protein kinase-like (PK-like)"/>
    <property type="match status" value="1"/>
</dbReference>
<proteinExistence type="inferred from homology"/>
<evidence type="ECO:0000256" key="10">
    <source>
        <dbReference type="ARBA" id="ARBA00023204"/>
    </source>
</evidence>
<dbReference type="InterPro" id="IPR014009">
    <property type="entry name" value="PIK_FAT"/>
</dbReference>
<dbReference type="Gene3D" id="1.10.1070.11">
    <property type="entry name" value="Phosphatidylinositol 3-/4-kinase, catalytic domain"/>
    <property type="match status" value="1"/>
</dbReference>
<dbReference type="GO" id="GO:0005634">
    <property type="term" value="C:nucleus"/>
    <property type="evidence" value="ECO:0007669"/>
    <property type="project" value="UniProtKB-SubCell"/>
</dbReference>
<evidence type="ECO:0000256" key="7">
    <source>
        <dbReference type="ARBA" id="ARBA00022763"/>
    </source>
</evidence>
<dbReference type="InterPro" id="IPR016024">
    <property type="entry name" value="ARM-type_fold"/>
</dbReference>
<dbReference type="SUPFAM" id="SSF48371">
    <property type="entry name" value="ARM repeat"/>
    <property type="match status" value="1"/>
</dbReference>
<dbReference type="GO" id="GO:0006281">
    <property type="term" value="P:DNA repair"/>
    <property type="evidence" value="ECO:0007669"/>
    <property type="project" value="UniProtKB-KW"/>
</dbReference>
<feature type="domain" description="PI3K/PI4K catalytic" evidence="15">
    <location>
        <begin position="2030"/>
        <end position="2345"/>
    </location>
</feature>
<feature type="compositionally biased region" description="Basic and acidic residues" evidence="14">
    <location>
        <begin position="2304"/>
        <end position="2314"/>
    </location>
</feature>
<gene>
    <name evidence="18" type="ORF">EVJ58_g8306</name>
</gene>
<keyword evidence="8" id="KW-0418">Kinase</keyword>
<dbReference type="InterPro" id="IPR003151">
    <property type="entry name" value="PIK-rel_kinase_FAT"/>
</dbReference>
<dbReference type="SMART" id="SM00146">
    <property type="entry name" value="PI3Kc"/>
    <property type="match status" value="1"/>
</dbReference>
<evidence type="ECO:0000313" key="18">
    <source>
        <dbReference type="EMBL" id="TFY55352.1"/>
    </source>
</evidence>
<dbReference type="Gene3D" id="1.25.10.10">
    <property type="entry name" value="Leucine-rich Repeat Variant"/>
    <property type="match status" value="1"/>
</dbReference>
<dbReference type="InterPro" id="IPR003152">
    <property type="entry name" value="FATC_dom"/>
</dbReference>
<dbReference type="GO" id="GO:0000077">
    <property type="term" value="P:DNA damage checkpoint signaling"/>
    <property type="evidence" value="ECO:0007669"/>
    <property type="project" value="TreeGrafter"/>
</dbReference>
<evidence type="ECO:0000256" key="2">
    <source>
        <dbReference type="ARBA" id="ARBA00010769"/>
    </source>
</evidence>
<organism evidence="18 19">
    <name type="scientific">Rhodofomes roseus</name>
    <dbReference type="NCBI Taxonomy" id="34475"/>
    <lineage>
        <taxon>Eukaryota</taxon>
        <taxon>Fungi</taxon>
        <taxon>Dikarya</taxon>
        <taxon>Basidiomycota</taxon>
        <taxon>Agaricomycotina</taxon>
        <taxon>Agaricomycetes</taxon>
        <taxon>Polyporales</taxon>
        <taxon>Rhodofomes</taxon>
    </lineage>
</organism>
<dbReference type="EMBL" id="SEKV01000599">
    <property type="protein sequence ID" value="TFY55352.1"/>
    <property type="molecule type" value="Genomic_DNA"/>
</dbReference>
<evidence type="ECO:0000256" key="1">
    <source>
        <dbReference type="ARBA" id="ARBA00004123"/>
    </source>
</evidence>
<evidence type="ECO:0000259" key="16">
    <source>
        <dbReference type="PROSITE" id="PS51189"/>
    </source>
</evidence>
<evidence type="ECO:0000256" key="14">
    <source>
        <dbReference type="SAM" id="MobiDB-lite"/>
    </source>
</evidence>
<dbReference type="InterPro" id="IPR056802">
    <property type="entry name" value="ATR-like_M-HEAT"/>
</dbReference>
<dbReference type="PANTHER" id="PTHR11139:SF125">
    <property type="entry name" value="SERINE_THREONINE-PROTEIN KINASE MEC1"/>
    <property type="match status" value="1"/>
</dbReference>
<dbReference type="Pfam" id="PF25030">
    <property type="entry name" value="M-HEAT_ATR"/>
    <property type="match status" value="1"/>
</dbReference>
<comment type="similarity">
    <text evidence="2">Belongs to the PI3/PI4-kinase family. ATM subfamily.</text>
</comment>
<dbReference type="PANTHER" id="PTHR11139">
    <property type="entry name" value="ATAXIA TELANGIECTASIA MUTATED ATM -RELATED"/>
    <property type="match status" value="1"/>
</dbReference>
<dbReference type="STRING" id="34475.A0A4Y9XZX7"/>
<comment type="caution">
    <text evidence="18">The sequence shown here is derived from an EMBL/GenBank/DDBJ whole genome shotgun (WGS) entry which is preliminary data.</text>
</comment>
<evidence type="ECO:0000313" key="19">
    <source>
        <dbReference type="Proteomes" id="UP000298390"/>
    </source>
</evidence>
<evidence type="ECO:0000256" key="9">
    <source>
        <dbReference type="ARBA" id="ARBA00022840"/>
    </source>
</evidence>
<comment type="catalytic activity">
    <reaction evidence="13">
        <text>L-seryl-[protein] + ATP = O-phospho-L-seryl-[protein] + ADP + H(+)</text>
        <dbReference type="Rhea" id="RHEA:17989"/>
        <dbReference type="Rhea" id="RHEA-COMP:9863"/>
        <dbReference type="Rhea" id="RHEA-COMP:11604"/>
        <dbReference type="ChEBI" id="CHEBI:15378"/>
        <dbReference type="ChEBI" id="CHEBI:29999"/>
        <dbReference type="ChEBI" id="CHEBI:30616"/>
        <dbReference type="ChEBI" id="CHEBI:83421"/>
        <dbReference type="ChEBI" id="CHEBI:456216"/>
        <dbReference type="EC" id="2.7.11.1"/>
    </reaction>
</comment>
<dbReference type="InterPro" id="IPR000403">
    <property type="entry name" value="PI3/4_kinase_cat_dom"/>
</dbReference>
<dbReference type="PROSITE" id="PS51189">
    <property type="entry name" value="FAT"/>
    <property type="match status" value="1"/>
</dbReference>
<dbReference type="Pfam" id="PF02260">
    <property type="entry name" value="FATC"/>
    <property type="match status" value="1"/>
</dbReference>
<sequence>MNQPSPTQIPLPTFGQADDATGGAAQLYEFLQQTITRIDDNDPEIEKDLDAWRRLTRDISAHVLRDTPLPEEISWHSMHEKLKLIELTLEVLERSARRIDRLFSRPDDLALGVLHHLLQMGLVSDRWTEVAVERQGNYLNPEDMRAKTLLASEAILTSLARTNLPRIDKEKDIEKERERRSPPVYELQRRILEEYLAVCNGMWNTTWDVLLVADEYADIFTSFAVVQYPINITFFNAPRFQSETPDSVRYIEIDTPLMMLRLLVFLCDLCVHSSFVSTGSQWYLCDLSREAASVANHALDLLVSVECNIPMAHRVALLTRVAPLVLSKPVEGPAPRGSQDTICTRVVLFRLQIGPSEAWKCFDDALMEVFRTLAPSSLTDIQPVLMQARTEQWGEEDGGLRAFVKAYLHRAIALQSASGLRMILEALDTQEKAAYYRVLLQTVKARQNVLESVQDKAMSASVEAQSANAAWRMLVRTNVEAIIAPQVVDWMDDEGSFSDARYMARALQEVEQRYQRSLYNITAKGRETLARELGRLPCTLVHSENPECLLSSSKPPLDTIGPFLAVAIPLLDGAVDEVTPRVRKAVFSSLTLTLRHHVLESGGKLERVTELIMRGMKDKDRSVRLAAGQSLVELARLHQNLGSGVLRRTEPLFATMFRIFETTDDIIRETSIVTLGRLGRIAMPEVLGQVIYCLISQLGQRSPLVKGTAHTQLRGLADLYKKTPYALVSPYMTQVAPFLVSRLCTQPMLLAESCRFLSLRPDSFVSATLPHTLPQLFGACNVKVLEAVASETKERISQLFLMYSHQILAYAFRLQGPGASNKVLNFIVTLLKEGTQQALDLDLSSLVGSCKLPLLAELITVFGNEDPDQADYAKQALKKVERALRPQTTSSRSPPTQSLSAFLKPHMLGIITVLNDQLQDVYGKRTLQSKKTIIRSLGVFIKEMGSAIATAAPQIMATLQTMLVIPQLTDVTLQSWREFLTTLDVQDLGPYVGPTSASFVTYWPTFSLTGKEDAKACLDYLICDMGVKLGASLDDVVDLTSVSQLAAAQRTLATYRQTWVPRDKLENILNRSASENLTVCMQALQELRSFMIVDEPKFTRSLASGDVFDPLVGRIVDTLFTAACRDGEGTDSLRTHAFECIGILGAVDPDRFEISTSDTRMVVWENFVDESESFAFVLHLIGDVLVGAFRSTSDIKYQSHLAYAIQELLRFCKFSPGLIATHGSSASISLKVRLRWTSLPKHVLETISPLLSSRFTLDAGTPGPVEHPVYPSMETYRDWLQIWTSHLLARTSGDRATTIFNVFSAVVRNRDVGVARHLLPHLVLHVLVSGNEDDVSNIRNELLVVLEDQVDVDSHSTSDKKLLSAQTVFVLLDHIGYWRSVIPHKLAKWREMSKDKSGAKSTRQIADTERAVVIVDSLLSNIDQNLMAKAALQCKAYARSLMNFERQILTLRERKAKESEIHEYYERLHEIYAHLDEPDDTLRTHVKGILTRNPGWQSHLVGFHVESELMVGNWDEVDNLIQHCGSDASSVLIACVLLALRAGDVSAVSEALSTARASLGSPIVAAGPRSYRRSYEAVLDLHLVHELETIHRVVSASLREGRAADNLGILSSELSSRLNSTLPTFRTQEPILSMRRIAFALTSANSREIRDVIGESWLATAQIARKAGHWQTAYSAMLQAQQYTIASCFLESARLVKANGEHLRALQELENHMRLAGMLSDAQKGAANNDIIDLTNDNTGPNVVSKAQLLRARWMYEADRYEPTNVLNAFQSAVKSADRWESAQFYTGRFYDDAYKGLRTERDRIDRGMKMSLHTVRAYIRAIRFGSKFIYQTVPRLLTLWLDMGEHSEMSKHRNYEYMNAEIEKAIKSIPVCKWYTAFPQIVSRVGHNNDVVYTLLSQLMARVIHEYPKQSLWLFVSAVKSTKTQRSRRGREILNRLQASVSDRKGDLTTLIDQSQQMVEQLLELCIRGVPEGKRLLNMQKEFPGLYRLAPSQLIIPLQDSLTASVPPASVADSAHQPFPPNAPTFDSFLDEVEVMKSLARPKKIALKGSDGQIYMFLGKPKDDLRKDARLMDFNMIINKLLKANSESRRRQLYVRTYGVVTLNEECGFIQWVPNTAPIRPILNGYYDRLGVKGWTSEMGAVFAHIKNTSTDKEAAAKFEEHILTKFPPMFHNWFLEQFPEPTAWLSARLAYSRTAAVMSMVGFIIGLGDRHSENILLDTTTGSVVHVDFNCLFEKGKQLETPERVPFRLTQNIVDGFGITGVEGVFRIACEVTMQLLRDNKDTLMSVLDAFIHDPLVEWEDEKRKKERETSRRNKAGGGRDVNATRANIDLRKLALDALNPIAKKLNGIYTNSRERPEKETSTSNLVEMLIREASDNANLARMYPGWGPWH</sequence>
<dbReference type="GO" id="GO:0005524">
    <property type="term" value="F:ATP binding"/>
    <property type="evidence" value="ECO:0007669"/>
    <property type="project" value="UniProtKB-KW"/>
</dbReference>
<evidence type="ECO:0000256" key="4">
    <source>
        <dbReference type="ARBA" id="ARBA00022527"/>
    </source>
</evidence>
<accession>A0A4Y9XZX7</accession>
<dbReference type="GO" id="GO:0000723">
    <property type="term" value="P:telomere maintenance"/>
    <property type="evidence" value="ECO:0007669"/>
    <property type="project" value="TreeGrafter"/>
</dbReference>
<dbReference type="Pfam" id="PF00454">
    <property type="entry name" value="PI3_PI4_kinase"/>
    <property type="match status" value="1"/>
</dbReference>
<keyword evidence="10" id="KW-0234">DNA repair</keyword>
<evidence type="ECO:0000256" key="13">
    <source>
        <dbReference type="ARBA" id="ARBA00048679"/>
    </source>
</evidence>